<dbReference type="InterPro" id="IPR001254">
    <property type="entry name" value="Trypsin_dom"/>
</dbReference>
<dbReference type="PRINTS" id="PR00722">
    <property type="entry name" value="CHYMOTRYPSIN"/>
</dbReference>
<comment type="caution">
    <text evidence="5">The sequence shown here is derived from an EMBL/GenBank/DDBJ whole genome shotgun (WGS) entry which is preliminary data.</text>
</comment>
<keyword evidence="6" id="KW-1185">Reference proteome</keyword>
<keyword evidence="2" id="KW-0720">Serine protease</keyword>
<dbReference type="Gene3D" id="2.40.10.10">
    <property type="entry name" value="Trypsin-like serine proteases"/>
    <property type="match status" value="1"/>
</dbReference>
<dbReference type="InterPro" id="IPR001314">
    <property type="entry name" value="Peptidase_S1A"/>
</dbReference>
<feature type="domain" description="Peptidase S1" evidence="4">
    <location>
        <begin position="9"/>
        <end position="127"/>
    </location>
</feature>
<evidence type="ECO:0000313" key="5">
    <source>
        <dbReference type="EMBL" id="GCC38981.1"/>
    </source>
</evidence>
<evidence type="ECO:0000259" key="4">
    <source>
        <dbReference type="PROSITE" id="PS50240"/>
    </source>
</evidence>
<dbReference type="PROSITE" id="PS50240">
    <property type="entry name" value="TRYPSIN_DOM"/>
    <property type="match status" value="1"/>
</dbReference>
<dbReference type="OrthoDB" id="6380398at2759"/>
<accession>A0A401T8J9</accession>
<evidence type="ECO:0000256" key="2">
    <source>
        <dbReference type="ARBA" id="ARBA00022825"/>
    </source>
</evidence>
<dbReference type="SUPFAM" id="SSF50494">
    <property type="entry name" value="Trypsin-like serine proteases"/>
    <property type="match status" value="1"/>
</dbReference>
<evidence type="ECO:0000256" key="1">
    <source>
        <dbReference type="ARBA" id="ARBA00022670"/>
    </source>
</evidence>
<sequence>CERSATDRIVGGTDASIEEWPWQVSLQYKKQHLCGGSIINHQWILTAAHCFPEEYNQIANWRVFAGSDVLYSGGSTFSIMKVVINAKYNSVTSNYDIALIKVRSPLPFTGEARAEYKTEHMAALSHC</sequence>
<keyword evidence="2" id="KW-0378">Hydrolase</keyword>
<dbReference type="SMART" id="SM00020">
    <property type="entry name" value="Tryp_SPc"/>
    <property type="match status" value="1"/>
</dbReference>
<gene>
    <name evidence="5" type="ORF">chiPu_0023339</name>
</gene>
<name>A0A401T8J9_CHIPU</name>
<dbReference type="Pfam" id="PF00089">
    <property type="entry name" value="Trypsin"/>
    <property type="match status" value="1"/>
</dbReference>
<dbReference type="PANTHER" id="PTHR24252">
    <property type="entry name" value="ACROSIN-RELATED"/>
    <property type="match status" value="1"/>
</dbReference>
<feature type="non-terminal residue" evidence="5">
    <location>
        <position position="1"/>
    </location>
</feature>
<dbReference type="STRING" id="137246.A0A401T8J9"/>
<protein>
    <recommendedName>
        <fullName evidence="4">Peptidase S1 domain-containing protein</fullName>
    </recommendedName>
</protein>
<dbReference type="FunFam" id="2.40.10.10:FF:000007">
    <property type="entry name" value="Transmembrane serine protease 7"/>
    <property type="match status" value="1"/>
</dbReference>
<dbReference type="InterPro" id="IPR018114">
    <property type="entry name" value="TRYPSIN_HIS"/>
</dbReference>
<organism evidence="5 6">
    <name type="scientific">Chiloscyllium punctatum</name>
    <name type="common">Brownbanded bambooshark</name>
    <name type="synonym">Hemiscyllium punctatum</name>
    <dbReference type="NCBI Taxonomy" id="137246"/>
    <lineage>
        <taxon>Eukaryota</taxon>
        <taxon>Metazoa</taxon>
        <taxon>Chordata</taxon>
        <taxon>Craniata</taxon>
        <taxon>Vertebrata</taxon>
        <taxon>Chondrichthyes</taxon>
        <taxon>Elasmobranchii</taxon>
        <taxon>Galeomorphii</taxon>
        <taxon>Galeoidea</taxon>
        <taxon>Orectolobiformes</taxon>
        <taxon>Hemiscylliidae</taxon>
        <taxon>Chiloscyllium</taxon>
    </lineage>
</organism>
<dbReference type="GO" id="GO:0004252">
    <property type="term" value="F:serine-type endopeptidase activity"/>
    <property type="evidence" value="ECO:0007669"/>
    <property type="project" value="InterPro"/>
</dbReference>
<evidence type="ECO:0000313" key="6">
    <source>
        <dbReference type="Proteomes" id="UP000287033"/>
    </source>
</evidence>
<dbReference type="AlphaFoldDB" id="A0A401T8J9"/>
<reference evidence="5 6" key="1">
    <citation type="journal article" date="2018" name="Nat. Ecol. Evol.">
        <title>Shark genomes provide insights into elasmobranch evolution and the origin of vertebrates.</title>
        <authorList>
            <person name="Hara Y"/>
            <person name="Yamaguchi K"/>
            <person name="Onimaru K"/>
            <person name="Kadota M"/>
            <person name="Koyanagi M"/>
            <person name="Keeley SD"/>
            <person name="Tatsumi K"/>
            <person name="Tanaka K"/>
            <person name="Motone F"/>
            <person name="Kageyama Y"/>
            <person name="Nozu R"/>
            <person name="Adachi N"/>
            <person name="Nishimura O"/>
            <person name="Nakagawa R"/>
            <person name="Tanegashima C"/>
            <person name="Kiyatake I"/>
            <person name="Matsumoto R"/>
            <person name="Murakumo K"/>
            <person name="Nishida K"/>
            <person name="Terakita A"/>
            <person name="Kuratani S"/>
            <person name="Sato K"/>
            <person name="Hyodo S Kuraku.S."/>
        </authorList>
    </citation>
    <scope>NUCLEOTIDE SEQUENCE [LARGE SCALE GENOMIC DNA]</scope>
</reference>
<dbReference type="OMA" id="ERANKAP"/>
<keyword evidence="1" id="KW-0645">Protease</keyword>
<proteinExistence type="predicted"/>
<dbReference type="InterPro" id="IPR009003">
    <property type="entry name" value="Peptidase_S1_PA"/>
</dbReference>
<dbReference type="PANTHER" id="PTHR24252:SF7">
    <property type="entry name" value="HYALIN"/>
    <property type="match status" value="1"/>
</dbReference>
<dbReference type="GO" id="GO:0006508">
    <property type="term" value="P:proteolysis"/>
    <property type="evidence" value="ECO:0007669"/>
    <property type="project" value="UniProtKB-KW"/>
</dbReference>
<evidence type="ECO:0000256" key="3">
    <source>
        <dbReference type="ARBA" id="ARBA00023157"/>
    </source>
</evidence>
<dbReference type="PROSITE" id="PS00134">
    <property type="entry name" value="TRYPSIN_HIS"/>
    <property type="match status" value="1"/>
</dbReference>
<dbReference type="EMBL" id="BEZZ01019430">
    <property type="protein sequence ID" value="GCC38981.1"/>
    <property type="molecule type" value="Genomic_DNA"/>
</dbReference>
<dbReference type="CDD" id="cd00190">
    <property type="entry name" value="Tryp_SPc"/>
    <property type="match status" value="1"/>
</dbReference>
<dbReference type="InterPro" id="IPR043504">
    <property type="entry name" value="Peptidase_S1_PA_chymotrypsin"/>
</dbReference>
<keyword evidence="3" id="KW-1015">Disulfide bond</keyword>
<dbReference type="Proteomes" id="UP000287033">
    <property type="component" value="Unassembled WGS sequence"/>
</dbReference>